<evidence type="ECO:0000313" key="2">
    <source>
        <dbReference type="EMBL" id="MBB6735036.1"/>
    </source>
</evidence>
<dbReference type="Proteomes" id="UP000564644">
    <property type="component" value="Unassembled WGS sequence"/>
</dbReference>
<reference evidence="2 3" key="1">
    <citation type="submission" date="2020-08" db="EMBL/GenBank/DDBJ databases">
        <title>Cohnella phylogeny.</title>
        <authorList>
            <person name="Dunlap C."/>
        </authorList>
    </citation>
    <scope>NUCLEOTIDE SEQUENCE [LARGE SCALE GENOMIC DNA]</scope>
    <source>
        <strain evidence="2 3">CBP 2801</strain>
    </source>
</reference>
<keyword evidence="3" id="KW-1185">Reference proteome</keyword>
<dbReference type="RefSeq" id="WP_185132692.1">
    <property type="nucleotide sequence ID" value="NZ_JACJVO010000040.1"/>
</dbReference>
<protein>
    <submittedName>
        <fullName evidence="2">Uncharacterized protein</fullName>
    </submittedName>
</protein>
<keyword evidence="1" id="KW-0812">Transmembrane</keyword>
<evidence type="ECO:0000256" key="1">
    <source>
        <dbReference type="SAM" id="Phobius"/>
    </source>
</evidence>
<proteinExistence type="predicted"/>
<accession>A0A7X0VYI0</accession>
<feature type="transmembrane region" description="Helical" evidence="1">
    <location>
        <begin position="47"/>
        <end position="70"/>
    </location>
</feature>
<dbReference type="AlphaFoldDB" id="A0A7X0VYI0"/>
<organism evidence="2 3">
    <name type="scientific">Cohnella zeiphila</name>
    <dbReference type="NCBI Taxonomy" id="2761120"/>
    <lineage>
        <taxon>Bacteria</taxon>
        <taxon>Bacillati</taxon>
        <taxon>Bacillota</taxon>
        <taxon>Bacilli</taxon>
        <taxon>Bacillales</taxon>
        <taxon>Paenibacillaceae</taxon>
        <taxon>Cohnella</taxon>
    </lineage>
</organism>
<gene>
    <name evidence="2" type="ORF">H7C18_29395</name>
</gene>
<comment type="caution">
    <text evidence="2">The sequence shown here is derived from an EMBL/GenBank/DDBJ whole genome shotgun (WGS) entry which is preliminary data.</text>
</comment>
<keyword evidence="1" id="KW-1133">Transmembrane helix</keyword>
<keyword evidence="1" id="KW-0472">Membrane</keyword>
<evidence type="ECO:0000313" key="3">
    <source>
        <dbReference type="Proteomes" id="UP000564644"/>
    </source>
</evidence>
<dbReference type="EMBL" id="JACJVO010000040">
    <property type="protein sequence ID" value="MBB6735036.1"/>
    <property type="molecule type" value="Genomic_DNA"/>
</dbReference>
<sequence>MRYTVTLACTLFGAALCLFNATGYDPHNLFLFMFSVPIWFVEVFGDIHHVDVFAMYLLTIASWAAIGYISDRLIMRDRAKRAAD</sequence>
<name>A0A7X0VYI0_9BACL</name>